<dbReference type="RefSeq" id="WP_349276664.1">
    <property type="nucleotide sequence ID" value="NZ_CBCSCU010000011.1"/>
</dbReference>
<dbReference type="AlphaFoldDB" id="A0AAU7LNM2"/>
<reference evidence="3" key="1">
    <citation type="submission" date="2024-05" db="EMBL/GenBank/DDBJ databases">
        <authorList>
            <person name="Bunk B."/>
            <person name="Swiderski J."/>
            <person name="Sproer C."/>
            <person name="Thiel V."/>
        </authorList>
    </citation>
    <scope>NUCLEOTIDE SEQUENCE</scope>
    <source>
        <strain evidence="3">DSM 17735</strain>
    </source>
</reference>
<dbReference type="InterPro" id="IPR042100">
    <property type="entry name" value="Bug_dom1"/>
</dbReference>
<gene>
    <name evidence="3" type="ORF">ABLV49_12005</name>
</gene>
<dbReference type="PANTHER" id="PTHR42928">
    <property type="entry name" value="TRICARBOXYLATE-BINDING PROTEIN"/>
    <property type="match status" value="1"/>
</dbReference>
<dbReference type="Gene3D" id="3.40.190.10">
    <property type="entry name" value="Periplasmic binding protein-like II"/>
    <property type="match status" value="1"/>
</dbReference>
<name>A0AAU7LNM2_9BURK</name>
<feature type="chain" id="PRO_5043504369" evidence="2">
    <location>
        <begin position="30"/>
        <end position="330"/>
    </location>
</feature>
<comment type="similarity">
    <text evidence="1">Belongs to the UPF0065 (bug) family.</text>
</comment>
<keyword evidence="2" id="KW-0732">Signal</keyword>
<dbReference type="EMBL" id="CP157675">
    <property type="protein sequence ID" value="XBP68638.1"/>
    <property type="molecule type" value="Genomic_DNA"/>
</dbReference>
<dbReference type="PIRSF" id="PIRSF017082">
    <property type="entry name" value="YflP"/>
    <property type="match status" value="1"/>
</dbReference>
<organism evidence="3">
    <name type="scientific">Polaromonas hydrogenivorans</name>
    <dbReference type="NCBI Taxonomy" id="335476"/>
    <lineage>
        <taxon>Bacteria</taxon>
        <taxon>Pseudomonadati</taxon>
        <taxon>Pseudomonadota</taxon>
        <taxon>Betaproteobacteria</taxon>
        <taxon>Burkholderiales</taxon>
        <taxon>Comamonadaceae</taxon>
        <taxon>Polaromonas</taxon>
    </lineage>
</organism>
<dbReference type="PANTHER" id="PTHR42928:SF5">
    <property type="entry name" value="BLR1237 PROTEIN"/>
    <property type="match status" value="1"/>
</dbReference>
<evidence type="ECO:0000256" key="2">
    <source>
        <dbReference type="SAM" id="SignalP"/>
    </source>
</evidence>
<evidence type="ECO:0000313" key="3">
    <source>
        <dbReference type="EMBL" id="XBP68638.1"/>
    </source>
</evidence>
<sequence length="330" mass="34511">MLKISRHRLPRRLFSQLLPLLLVGAAAHAQTAWPTKPVTLVVPFVAGGGTDIGTRILAQRLSQAWGQAVVVDNKGGAGGNVGLEAVSRARPDGYTLLIGNVGTQSINPTLYKKLSYNPDTAFVPVGQFAELPFVLAVTPSLPVKNVKELVALGKAQPDKLTYASSGNGGSPHLSAETFKIATGTQMLHIPYKGGGAAMTDLMAGNVDMIFASVLETSGFIKAGKLKALAITSKNRVSAMPDVPTLQESGVSGAESGSWIGLLAPAGTPQDIIDKISKSLQQAVASPEIQQQLLAQGAVAKSGTPADFAQLIAADRKRYARIIIDNKLAMD</sequence>
<feature type="signal peptide" evidence="2">
    <location>
        <begin position="1"/>
        <end position="29"/>
    </location>
</feature>
<dbReference type="SUPFAM" id="SSF53850">
    <property type="entry name" value="Periplasmic binding protein-like II"/>
    <property type="match status" value="1"/>
</dbReference>
<dbReference type="Pfam" id="PF03401">
    <property type="entry name" value="TctC"/>
    <property type="match status" value="1"/>
</dbReference>
<evidence type="ECO:0000256" key="1">
    <source>
        <dbReference type="ARBA" id="ARBA00006987"/>
    </source>
</evidence>
<dbReference type="CDD" id="cd07012">
    <property type="entry name" value="PBP2_Bug_TTT"/>
    <property type="match status" value="1"/>
</dbReference>
<protein>
    <submittedName>
        <fullName evidence="3">Tripartite tricarboxylate transporter substrate binding protein</fullName>
    </submittedName>
</protein>
<accession>A0AAU7LNM2</accession>
<dbReference type="Gene3D" id="3.40.190.150">
    <property type="entry name" value="Bordetella uptake gene, domain 1"/>
    <property type="match status" value="1"/>
</dbReference>
<proteinExistence type="inferred from homology"/>
<dbReference type="InterPro" id="IPR005064">
    <property type="entry name" value="BUG"/>
</dbReference>